<reference evidence="2 3" key="1">
    <citation type="journal article" date="2024" name="Science">
        <title>Giant polyketide synthase enzymes in the biosynthesis of giant marine polyether toxins.</title>
        <authorList>
            <person name="Fallon T.R."/>
            <person name="Shende V.V."/>
            <person name="Wierzbicki I.H."/>
            <person name="Pendleton A.L."/>
            <person name="Watervoot N.F."/>
            <person name="Auber R.P."/>
            <person name="Gonzalez D.J."/>
            <person name="Wisecaver J.H."/>
            <person name="Moore B.S."/>
        </authorList>
    </citation>
    <scope>NUCLEOTIDE SEQUENCE [LARGE SCALE GENOMIC DNA]</scope>
    <source>
        <strain evidence="2 3">12B1</strain>
    </source>
</reference>
<gene>
    <name evidence="2" type="ORF">AB1Y20_014016</name>
</gene>
<evidence type="ECO:0008006" key="4">
    <source>
        <dbReference type="Google" id="ProtNLM"/>
    </source>
</evidence>
<dbReference type="AlphaFoldDB" id="A0AB34IF99"/>
<evidence type="ECO:0000256" key="1">
    <source>
        <dbReference type="ARBA" id="ARBA00022837"/>
    </source>
</evidence>
<protein>
    <recommendedName>
        <fullName evidence="4">Calmodulin</fullName>
    </recommendedName>
</protein>
<dbReference type="SUPFAM" id="SSF47473">
    <property type="entry name" value="EF-hand"/>
    <property type="match status" value="1"/>
</dbReference>
<dbReference type="PROSITE" id="PS00018">
    <property type="entry name" value="EF_HAND_1"/>
    <property type="match status" value="1"/>
</dbReference>
<dbReference type="Gene3D" id="1.10.238.10">
    <property type="entry name" value="EF-hand"/>
    <property type="match status" value="1"/>
</dbReference>
<dbReference type="EMBL" id="JBGBPQ010000027">
    <property type="protein sequence ID" value="KAL1498705.1"/>
    <property type="molecule type" value="Genomic_DNA"/>
</dbReference>
<organism evidence="2 3">
    <name type="scientific">Prymnesium parvum</name>
    <name type="common">Toxic golden alga</name>
    <dbReference type="NCBI Taxonomy" id="97485"/>
    <lineage>
        <taxon>Eukaryota</taxon>
        <taxon>Haptista</taxon>
        <taxon>Haptophyta</taxon>
        <taxon>Prymnesiophyceae</taxon>
        <taxon>Prymnesiales</taxon>
        <taxon>Prymnesiaceae</taxon>
        <taxon>Prymnesium</taxon>
    </lineage>
</organism>
<dbReference type="InterPro" id="IPR011992">
    <property type="entry name" value="EF-hand-dom_pair"/>
</dbReference>
<accession>A0AB34IF99</accession>
<keyword evidence="3" id="KW-1185">Reference proteome</keyword>
<dbReference type="InterPro" id="IPR018247">
    <property type="entry name" value="EF_Hand_1_Ca_BS"/>
</dbReference>
<name>A0AB34IF99_PRYPA</name>
<comment type="caution">
    <text evidence="2">The sequence shown here is derived from an EMBL/GenBank/DDBJ whole genome shotgun (WGS) entry which is preliminary data.</text>
</comment>
<keyword evidence="1" id="KW-0106">Calcium</keyword>
<proteinExistence type="predicted"/>
<dbReference type="Proteomes" id="UP001515480">
    <property type="component" value="Unassembled WGS sequence"/>
</dbReference>
<evidence type="ECO:0000313" key="2">
    <source>
        <dbReference type="EMBL" id="KAL1498705.1"/>
    </source>
</evidence>
<sequence>MLLTGAAALVATAFSTGPPARPIGHIAAYPHRGGATRASAGVSQATQRYESMLARFREHSAADIELVSSPRHRALLRGASAAIDDEAISAAFRVLYEDIGPVRVAGDLIFQKIDGVVSQSKRTSEAASVRALGRTEECVVAARAVFDAVDADASGSISKEELLRSELLRSLGQCADCSCGKEGSCESVAAFMRKIDTEHPDGELRFADFLVASHQFLYAGDTSGKMFGGSENAEAIVDALLAGRDGCEEGRAGRAEARHAAKFDEMCEEFASWRSDAALATAQARNPRLALVLEGCFAGSANPSVLDALKILYVDFAALRLAGDLIFRLMRKLVK</sequence>
<evidence type="ECO:0000313" key="3">
    <source>
        <dbReference type="Proteomes" id="UP001515480"/>
    </source>
</evidence>